<proteinExistence type="predicted"/>
<dbReference type="OrthoDB" id="1321475at2"/>
<feature type="chain" id="PRO_5016674424" description="Tetratricopeptide repeat protein" evidence="1">
    <location>
        <begin position="23"/>
        <end position="425"/>
    </location>
</feature>
<organism evidence="2 3">
    <name type="scientific">Flavobacterium fluviale</name>
    <dbReference type="NCBI Taxonomy" id="2249356"/>
    <lineage>
        <taxon>Bacteria</taxon>
        <taxon>Pseudomonadati</taxon>
        <taxon>Bacteroidota</taxon>
        <taxon>Flavobacteriia</taxon>
        <taxon>Flavobacteriales</taxon>
        <taxon>Flavobacteriaceae</taxon>
        <taxon>Flavobacterium</taxon>
    </lineage>
</organism>
<dbReference type="Proteomes" id="UP000251561">
    <property type="component" value="Chromosome"/>
</dbReference>
<keyword evidence="1" id="KW-0732">Signal</keyword>
<dbReference type="AlphaFoldDB" id="A0A344LNI6"/>
<protein>
    <recommendedName>
        <fullName evidence="4">Tetratricopeptide repeat protein</fullName>
    </recommendedName>
</protein>
<evidence type="ECO:0000256" key="1">
    <source>
        <dbReference type="SAM" id="SignalP"/>
    </source>
</evidence>
<evidence type="ECO:0000313" key="3">
    <source>
        <dbReference type="Proteomes" id="UP000251561"/>
    </source>
</evidence>
<accession>A0A344LNI6</accession>
<evidence type="ECO:0008006" key="4">
    <source>
        <dbReference type="Google" id="ProtNLM"/>
    </source>
</evidence>
<feature type="signal peptide" evidence="1">
    <location>
        <begin position="1"/>
        <end position="22"/>
    </location>
</feature>
<dbReference type="KEGG" id="ffl:HYN86_02205"/>
<gene>
    <name evidence="2" type="ORF">HYN86_02205</name>
</gene>
<evidence type="ECO:0000313" key="2">
    <source>
        <dbReference type="EMBL" id="AXB55478.1"/>
    </source>
</evidence>
<dbReference type="RefSeq" id="WP_113676576.1">
    <property type="nucleotide sequence ID" value="NZ_CP030261.1"/>
</dbReference>
<dbReference type="EMBL" id="CP030261">
    <property type="protein sequence ID" value="AXB55478.1"/>
    <property type="molecule type" value="Genomic_DNA"/>
</dbReference>
<name>A0A344LNI6_9FLAO</name>
<keyword evidence="3" id="KW-1185">Reference proteome</keyword>
<reference evidence="2 3" key="1">
    <citation type="submission" date="2018-06" db="EMBL/GenBank/DDBJ databases">
        <title>Genome sequencing of Flavobacterium.</title>
        <authorList>
            <person name="Baek M.-G."/>
            <person name="Yi H."/>
        </authorList>
    </citation>
    <scope>NUCLEOTIDE SEQUENCE [LARGE SCALE GENOMIC DNA]</scope>
    <source>
        <strain evidence="2 3">HYN0086</strain>
    </source>
</reference>
<sequence>MKRKITILLVSLFFVSFNIKMAAQSYKSEVLSFYSYVFPENYLPAGYYSYGVKLHLSPDLITVFIDGEKKGTRPPLSYNEFFKEKDLLRSIIGTDTEPDMKGYHIPTIIELGYTQRDGESKDHFIVDVSVQNIAYTATIKETTTNELPFSYEIYYRYDQVFKIINSLTKEVVMEKSFNVKELTNVSGSFEGFKVAGKTRGEMVNYLTANIDRDLLYNQLVKNIQQNTRVRLVSWLDIAYYQDSYYFSKISKEDKNPIFVKLNQDVDVLEKWSKGKAEPTLDDALIGSNGEFIEKNNLVIKDESKRFQDETRLKDYVNFLNKKKVFTDFILKMDQYTKQLDQNDKGQKAALWACYINMASGFEVLNNSKSSLEYIQKAYALKYQEGKVRSIEEGVKAREAKRNVFFDTAGEIKKDVNSQYFKYLTL</sequence>